<accession>A0A0E9U872</accession>
<evidence type="ECO:0000313" key="1">
    <source>
        <dbReference type="EMBL" id="JAH61922.1"/>
    </source>
</evidence>
<reference evidence="1" key="2">
    <citation type="journal article" date="2015" name="Fish Shellfish Immunol.">
        <title>Early steps in the European eel (Anguilla anguilla)-Vibrio vulnificus interaction in the gills: Role of the RtxA13 toxin.</title>
        <authorList>
            <person name="Callol A."/>
            <person name="Pajuelo D."/>
            <person name="Ebbesson L."/>
            <person name="Teles M."/>
            <person name="MacKenzie S."/>
            <person name="Amaro C."/>
        </authorList>
    </citation>
    <scope>NUCLEOTIDE SEQUENCE</scope>
</reference>
<protein>
    <submittedName>
        <fullName evidence="1">Uncharacterized protein</fullName>
    </submittedName>
</protein>
<dbReference type="AlphaFoldDB" id="A0A0E9U872"/>
<proteinExistence type="predicted"/>
<dbReference type="EMBL" id="GBXM01046655">
    <property type="protein sequence ID" value="JAH61922.1"/>
    <property type="molecule type" value="Transcribed_RNA"/>
</dbReference>
<name>A0A0E9U872_ANGAN</name>
<organism evidence="1">
    <name type="scientific">Anguilla anguilla</name>
    <name type="common">European freshwater eel</name>
    <name type="synonym">Muraena anguilla</name>
    <dbReference type="NCBI Taxonomy" id="7936"/>
    <lineage>
        <taxon>Eukaryota</taxon>
        <taxon>Metazoa</taxon>
        <taxon>Chordata</taxon>
        <taxon>Craniata</taxon>
        <taxon>Vertebrata</taxon>
        <taxon>Euteleostomi</taxon>
        <taxon>Actinopterygii</taxon>
        <taxon>Neopterygii</taxon>
        <taxon>Teleostei</taxon>
        <taxon>Anguilliformes</taxon>
        <taxon>Anguillidae</taxon>
        <taxon>Anguilla</taxon>
    </lineage>
</organism>
<sequence>MFGVVHRVVKNTMHITCGSLTSN</sequence>
<reference evidence="1" key="1">
    <citation type="submission" date="2014-11" db="EMBL/GenBank/DDBJ databases">
        <authorList>
            <person name="Amaro Gonzalez C."/>
        </authorList>
    </citation>
    <scope>NUCLEOTIDE SEQUENCE</scope>
</reference>